<reference evidence="3" key="1">
    <citation type="submission" date="2019-11" db="EMBL/GenBank/DDBJ databases">
        <authorList>
            <person name="Feng L."/>
        </authorList>
    </citation>
    <scope>NUCLEOTIDE SEQUENCE</scope>
    <source>
        <strain evidence="3">FplautiiLFYP42</strain>
    </source>
</reference>
<dbReference type="EMBL" id="CACRUB010000046">
    <property type="protein sequence ID" value="VYU49672.1"/>
    <property type="molecule type" value="Genomic_DNA"/>
</dbReference>
<feature type="coiled-coil region" evidence="1">
    <location>
        <begin position="25"/>
        <end position="59"/>
    </location>
</feature>
<evidence type="ECO:0000256" key="2">
    <source>
        <dbReference type="SAM" id="Phobius"/>
    </source>
</evidence>
<keyword evidence="2" id="KW-1133">Transmembrane helix</keyword>
<protein>
    <recommendedName>
        <fullName evidence="4">Phage tail tape measure protein</fullName>
    </recommendedName>
</protein>
<evidence type="ECO:0008006" key="4">
    <source>
        <dbReference type="Google" id="ProtNLM"/>
    </source>
</evidence>
<feature type="transmembrane region" description="Helical" evidence="2">
    <location>
        <begin position="371"/>
        <end position="391"/>
    </location>
</feature>
<feature type="transmembrane region" description="Helical" evidence="2">
    <location>
        <begin position="341"/>
        <end position="359"/>
    </location>
</feature>
<keyword evidence="2" id="KW-0812">Transmembrane</keyword>
<dbReference type="RefSeq" id="WP_156621943.1">
    <property type="nucleotide sequence ID" value="NZ_CACRUB010000046.1"/>
</dbReference>
<sequence>MGKGKEFRTTINIGGDIDPSVRAAIESMADRLEMLEGVADDAQSQLEELEKASKDLKGGFTIAKGAAADLVSSGIQAIAGAAKDAITGIYGLAESTREFRQDMGTLETAFDRAGFSADTATETWKGLYSVFGEDDRAVEAANNIARMADSQEELDEWVRITTGVWGTYQDALPVEGLAEAAGETAKVGKVTGVMADALNWSSEAAELLAEYMGDDVTNAEDAFNVALSECSDEAERQALITDTLTVLYGEAADKYEETAGTLMDANAANADYTQTLAEMGERIEPVTTAVQQGFTKILNKIMELIGETDFTAIAEQVGDLTDKAITLAEDGIAWLKDNMDWLIPVVSGLTAAFVAYKVISLGVAAAEAIKTAVLATGATVVNAATIATWALNGAIAFLTSPITIAVAAIAGLVAAGVWLYNNWDTAKEHLIAFGNKVSEIWNSIAGWITGAIETISQYFPVFGAFLDGVWQSIQDVVGNIKAIFGGVIDFISNIFAGNWGAAWQNIVDIFGNIFGMIMNIAKAPINGVISIVNKAINAINSIGFDVPDWVPLIGGKGFHINIPNIPLLAAGGFTNGPSIAGEAGTEAVISFDPAYRAQNLAYWAKAGRMLGADEDGTSFSLSGGSSGGDVNLGGVTFAPNITVTGQADKESIMDSIEAEYPEFIDMLEAWFAGRGKPVYG</sequence>
<organism evidence="3">
    <name type="scientific">Flavonifractor plautii</name>
    <name type="common">Fusobacterium plautii</name>
    <dbReference type="NCBI Taxonomy" id="292800"/>
    <lineage>
        <taxon>Bacteria</taxon>
        <taxon>Bacillati</taxon>
        <taxon>Bacillota</taxon>
        <taxon>Clostridia</taxon>
        <taxon>Eubacteriales</taxon>
        <taxon>Oscillospiraceae</taxon>
        <taxon>Flavonifractor</taxon>
    </lineage>
</organism>
<dbReference type="AlphaFoldDB" id="A0A6N3FC52"/>
<feature type="transmembrane region" description="Helical" evidence="2">
    <location>
        <begin position="397"/>
        <end position="420"/>
    </location>
</feature>
<gene>
    <name evidence="3" type="ORF">FPLFYP42_02526</name>
</gene>
<evidence type="ECO:0000256" key="1">
    <source>
        <dbReference type="SAM" id="Coils"/>
    </source>
</evidence>
<accession>A0A6N3FC52</accession>
<evidence type="ECO:0000313" key="3">
    <source>
        <dbReference type="EMBL" id="VYU49672.1"/>
    </source>
</evidence>
<name>A0A6N3FC52_FLAPL</name>
<keyword evidence="1" id="KW-0175">Coiled coil</keyword>
<keyword evidence="2" id="KW-0472">Membrane</keyword>
<proteinExistence type="predicted"/>